<evidence type="ECO:0000313" key="10">
    <source>
        <dbReference type="EMBL" id="MEB3101740.1"/>
    </source>
</evidence>
<dbReference type="CDD" id="cd01164">
    <property type="entry name" value="FruK_PfkB_like"/>
    <property type="match status" value="1"/>
</dbReference>
<dbReference type="Pfam" id="PF00294">
    <property type="entry name" value="PfkB"/>
    <property type="match status" value="1"/>
</dbReference>
<keyword evidence="3 7" id="KW-0547">Nucleotide-binding</keyword>
<accession>A0ABU5ZGW4</accession>
<keyword evidence="7" id="KW-0423">Lactose metabolism</keyword>
<dbReference type="PIRSF" id="PIRSF000535">
    <property type="entry name" value="1PFK/6PFK/LacC"/>
    <property type="match status" value="1"/>
</dbReference>
<dbReference type="GO" id="GO:0008662">
    <property type="term" value="F:1-phosphofructokinase activity"/>
    <property type="evidence" value="ECO:0007669"/>
    <property type="project" value="UniProtKB-EC"/>
</dbReference>
<dbReference type="EMBL" id="JAYJLD010000010">
    <property type="protein sequence ID" value="MEB3101740.1"/>
    <property type="molecule type" value="Genomic_DNA"/>
</dbReference>
<dbReference type="Proteomes" id="UP001310386">
    <property type="component" value="Unassembled WGS sequence"/>
</dbReference>
<evidence type="ECO:0000256" key="5">
    <source>
        <dbReference type="ARBA" id="ARBA00022840"/>
    </source>
</evidence>
<keyword evidence="11" id="KW-1185">Reference proteome</keyword>
<comment type="similarity">
    <text evidence="1">Belongs to the carbohydrate kinase pfkB family.</text>
</comment>
<comment type="pathway">
    <text evidence="7">Carbohydrate metabolism; D-tagatose 6-phosphate degradation; D-glyceraldehyde 3-phosphate and glycerone phosphate from D-tagatose 6-phosphate: step 1/2.</text>
</comment>
<keyword evidence="5 7" id="KW-0067">ATP-binding</keyword>
<feature type="domain" description="Carbohydrate kinase PfkB" evidence="9">
    <location>
        <begin position="13"/>
        <end position="295"/>
    </location>
</feature>
<evidence type="ECO:0000313" key="11">
    <source>
        <dbReference type="Proteomes" id="UP001310386"/>
    </source>
</evidence>
<dbReference type="InterPro" id="IPR029056">
    <property type="entry name" value="Ribokinase-like"/>
</dbReference>
<comment type="catalytic activity">
    <reaction evidence="6 8">
        <text>beta-D-fructose 1-phosphate + ATP = beta-D-fructose 1,6-bisphosphate + ADP + H(+)</text>
        <dbReference type="Rhea" id="RHEA:14213"/>
        <dbReference type="ChEBI" id="CHEBI:15378"/>
        <dbReference type="ChEBI" id="CHEBI:30616"/>
        <dbReference type="ChEBI" id="CHEBI:32966"/>
        <dbReference type="ChEBI" id="CHEBI:138881"/>
        <dbReference type="ChEBI" id="CHEBI:456216"/>
        <dbReference type="EC" id="2.7.1.56"/>
    </reaction>
</comment>
<evidence type="ECO:0000256" key="1">
    <source>
        <dbReference type="ARBA" id="ARBA00005380"/>
    </source>
</evidence>
<evidence type="ECO:0000256" key="4">
    <source>
        <dbReference type="ARBA" id="ARBA00022777"/>
    </source>
</evidence>
<dbReference type="InterPro" id="IPR002173">
    <property type="entry name" value="Carboh/pur_kinase_PfkB_CS"/>
</dbReference>
<gene>
    <name evidence="10" type="primary">pfkB</name>
    <name evidence="10" type="ORF">VF724_08700</name>
</gene>
<comment type="caution">
    <text evidence="10">The sequence shown here is derived from an EMBL/GenBank/DDBJ whole genome shotgun (WGS) entry which is preliminary data.</text>
</comment>
<evidence type="ECO:0000259" key="9">
    <source>
        <dbReference type="Pfam" id="PF00294"/>
    </source>
</evidence>
<comment type="function">
    <text evidence="8">Catalyzes the ATP-dependent phosphorylation of fructose-l-phosphate to fructose-l,6-bisphosphate.</text>
</comment>
<protein>
    <recommendedName>
        <fullName evidence="7">Tagatose-6-phosphate kinase</fullName>
        <ecNumber evidence="7">2.7.1.144</ecNumber>
    </recommendedName>
</protein>
<dbReference type="InterPro" id="IPR011611">
    <property type="entry name" value="PfkB_dom"/>
</dbReference>
<sequence length="316" mass="33425">MKPTVLTVTFNPSLDKTIVLDELRIGSLNRARQVRLDPGGKGINVAKLLHDFQLPVVAAGLYGGDEGNELAKLLRTTGLTVDFLQVAGRTRTNLKIVDASAKTTTEINEPGAEISPRDLQAVMDRIRDNLKGATHLVLAGSLPPGVPASVYAELIRAAKNSNIITVLDADGDALKQGVSAGPYALKPNIHELEQWSGKSLKSDEEIVAAGREMIANGVSLILVSMGEKGSIAINETETFRVRPFPITIKSSVGAGDSMVAALIYCMLNGKSLKETAAITSAAGTLTASKEGTQVCSLSEVLEHVHLVSVQPISNNK</sequence>
<name>A0ABU5ZGW4_9BACL</name>
<dbReference type="Gene3D" id="3.40.1190.20">
    <property type="match status" value="1"/>
</dbReference>
<dbReference type="InterPro" id="IPR022463">
    <property type="entry name" value="1-PFruKinase"/>
</dbReference>
<proteinExistence type="inferred from homology"/>
<keyword evidence="4 8" id="KW-0418">Kinase</keyword>
<dbReference type="SUPFAM" id="SSF53613">
    <property type="entry name" value="Ribokinase-like"/>
    <property type="match status" value="1"/>
</dbReference>
<comment type="catalytic activity">
    <reaction evidence="7">
        <text>D-tagatofuranose 6-phosphate + ATP = D-tagatofuranose 1,6-bisphosphate + ADP + H(+)</text>
        <dbReference type="Rhea" id="RHEA:12420"/>
        <dbReference type="ChEBI" id="CHEBI:15378"/>
        <dbReference type="ChEBI" id="CHEBI:30616"/>
        <dbReference type="ChEBI" id="CHEBI:58694"/>
        <dbReference type="ChEBI" id="CHEBI:58695"/>
        <dbReference type="ChEBI" id="CHEBI:456216"/>
        <dbReference type="EC" id="2.7.1.144"/>
    </reaction>
</comment>
<keyword evidence="2 7" id="KW-0808">Transferase</keyword>
<dbReference type="NCBIfam" id="TIGR03828">
    <property type="entry name" value="pfkB"/>
    <property type="match status" value="1"/>
</dbReference>
<dbReference type="PANTHER" id="PTHR46566">
    <property type="entry name" value="1-PHOSPHOFRUCTOKINASE-RELATED"/>
    <property type="match status" value="1"/>
</dbReference>
<dbReference type="EC" id="2.7.1.144" evidence="7"/>
<comment type="similarity">
    <text evidence="7">Belongs to the carbohydrate kinase PfkB family. LacC subfamily.</text>
</comment>
<evidence type="ECO:0000256" key="6">
    <source>
        <dbReference type="ARBA" id="ARBA00047745"/>
    </source>
</evidence>
<organism evidence="10 11">
    <name type="scientific">Ferviditalea candida</name>
    <dbReference type="NCBI Taxonomy" id="3108399"/>
    <lineage>
        <taxon>Bacteria</taxon>
        <taxon>Bacillati</taxon>
        <taxon>Bacillota</taxon>
        <taxon>Bacilli</taxon>
        <taxon>Bacillales</taxon>
        <taxon>Paenibacillaceae</taxon>
        <taxon>Ferviditalea</taxon>
    </lineage>
</organism>
<dbReference type="InterPro" id="IPR017583">
    <property type="entry name" value="Tagatose/fructose_Pkinase"/>
</dbReference>
<dbReference type="PANTHER" id="PTHR46566:SF2">
    <property type="entry name" value="ATP-DEPENDENT 6-PHOSPHOFRUCTOKINASE ISOZYME 2"/>
    <property type="match status" value="1"/>
</dbReference>
<reference evidence="10" key="1">
    <citation type="submission" date="2023-12" db="EMBL/GenBank/DDBJ databases">
        <title>Fervidustalea candida gen. nov., sp. nov., a novel member of the family Paenibacillaceae isolated from a geothermal area.</title>
        <authorList>
            <person name="Li W.-J."/>
            <person name="Jiao J.-Y."/>
            <person name="Chen Y."/>
        </authorList>
    </citation>
    <scope>NUCLEOTIDE SEQUENCE</scope>
    <source>
        <strain evidence="10">SYSU GA230002</strain>
    </source>
</reference>
<evidence type="ECO:0000256" key="8">
    <source>
        <dbReference type="RuleBase" id="RU369061"/>
    </source>
</evidence>
<evidence type="ECO:0000256" key="2">
    <source>
        <dbReference type="ARBA" id="ARBA00022679"/>
    </source>
</evidence>
<evidence type="ECO:0000256" key="3">
    <source>
        <dbReference type="ARBA" id="ARBA00022741"/>
    </source>
</evidence>
<dbReference type="RefSeq" id="WP_371753861.1">
    <property type="nucleotide sequence ID" value="NZ_JAYJLD010000010.1"/>
</dbReference>
<dbReference type="PROSITE" id="PS00584">
    <property type="entry name" value="PFKB_KINASES_2"/>
    <property type="match status" value="1"/>
</dbReference>
<dbReference type="NCBIfam" id="TIGR03168">
    <property type="entry name" value="1-PFK"/>
    <property type="match status" value="1"/>
</dbReference>
<evidence type="ECO:0000256" key="7">
    <source>
        <dbReference type="PIRNR" id="PIRNR000535"/>
    </source>
</evidence>